<gene>
    <name evidence="2" type="ORF">FR698_13770</name>
</gene>
<sequence>MKGRLEHRGRLGRVLVGRAALVLLVLAMAACTTMREQPVVYYVLRDGAAPPAPPVRLGRSTLLVAPMEVERFYDTTAIAFSRAPGTRGYYRYAYWTDRPGQTLTRLLLARLETAGAFSGVAMTTSGVDGDFILNTTLAELYHDAATAPGMARVRVTAELVDRRTQRLVARKTFDHAAPAASYDAAGAVAGFRQAMGAILEALTLWVADTVR</sequence>
<dbReference type="Proteomes" id="UP000321201">
    <property type="component" value="Unassembled WGS sequence"/>
</dbReference>
<dbReference type="RefSeq" id="WP_147800782.1">
    <property type="nucleotide sequence ID" value="NZ_VPFL01000023.1"/>
</dbReference>
<evidence type="ECO:0000259" key="1">
    <source>
        <dbReference type="Pfam" id="PF03886"/>
    </source>
</evidence>
<name>A0A5C7EH98_9PROT</name>
<dbReference type="OrthoDB" id="8564262at2"/>
<proteinExistence type="predicted"/>
<dbReference type="AlphaFoldDB" id="A0A5C7EH98"/>
<evidence type="ECO:0000313" key="2">
    <source>
        <dbReference type="EMBL" id="TXF10701.1"/>
    </source>
</evidence>
<protein>
    <recommendedName>
        <fullName evidence="1">ABC-type transport auxiliary lipoprotein component domain-containing protein</fullName>
    </recommendedName>
</protein>
<accession>A0A5C7EH98</accession>
<dbReference type="InterPro" id="IPR005586">
    <property type="entry name" value="ABC_trans_aux"/>
</dbReference>
<evidence type="ECO:0000313" key="3">
    <source>
        <dbReference type="Proteomes" id="UP000321201"/>
    </source>
</evidence>
<organism evidence="2 3">
    <name type="scientific">Pelomicrobium methylotrophicum</name>
    <dbReference type="NCBI Taxonomy" id="2602750"/>
    <lineage>
        <taxon>Bacteria</taxon>
        <taxon>Pseudomonadati</taxon>
        <taxon>Pseudomonadota</taxon>
        <taxon>Hydrogenophilia</taxon>
        <taxon>Hydrogenophilia incertae sedis</taxon>
        <taxon>Pelomicrobium</taxon>
    </lineage>
</organism>
<comment type="caution">
    <text evidence="2">The sequence shown here is derived from an EMBL/GenBank/DDBJ whole genome shotgun (WGS) entry which is preliminary data.</text>
</comment>
<feature type="domain" description="ABC-type transport auxiliary lipoprotein component" evidence="1">
    <location>
        <begin position="42"/>
        <end position="199"/>
    </location>
</feature>
<dbReference type="SUPFAM" id="SSF159594">
    <property type="entry name" value="XCC0632-like"/>
    <property type="match status" value="1"/>
</dbReference>
<keyword evidence="3" id="KW-1185">Reference proteome</keyword>
<dbReference type="EMBL" id="VPFL01000023">
    <property type="protein sequence ID" value="TXF10701.1"/>
    <property type="molecule type" value="Genomic_DNA"/>
</dbReference>
<dbReference type="Gene3D" id="3.40.50.10610">
    <property type="entry name" value="ABC-type transport auxiliary lipoprotein component"/>
    <property type="match status" value="1"/>
</dbReference>
<reference evidence="2 3" key="1">
    <citation type="submission" date="2019-08" db="EMBL/GenBank/DDBJ databases">
        <title>Pelomicrobium methylotrophicum gen. nov., sp. nov. a moderately thermophilic, facultatively anaerobic, lithoautotrophic and methylotrophic bacterium isolated from a terrestrial mud volcano.</title>
        <authorList>
            <person name="Slobodkina G.B."/>
            <person name="Merkel A.Y."/>
            <person name="Slobodkin A.I."/>
        </authorList>
    </citation>
    <scope>NUCLEOTIDE SEQUENCE [LARGE SCALE GENOMIC DNA]</scope>
    <source>
        <strain evidence="2 3">SM250</strain>
    </source>
</reference>
<dbReference type="PROSITE" id="PS51257">
    <property type="entry name" value="PROKAR_LIPOPROTEIN"/>
    <property type="match status" value="1"/>
</dbReference>
<dbReference type="Pfam" id="PF03886">
    <property type="entry name" value="ABC_trans_aux"/>
    <property type="match status" value="1"/>
</dbReference>
<dbReference type="InParanoid" id="A0A5C7EH98"/>